<evidence type="ECO:0000313" key="1">
    <source>
        <dbReference type="EMBL" id="MBE8719351.1"/>
    </source>
</evidence>
<dbReference type="Proteomes" id="UP000618319">
    <property type="component" value="Unassembled WGS sequence"/>
</dbReference>
<comment type="caution">
    <text evidence="1">The sequence shown here is derived from an EMBL/GenBank/DDBJ whole genome shotgun (WGS) entry which is preliminary data.</text>
</comment>
<proteinExistence type="predicted"/>
<reference evidence="1 2" key="1">
    <citation type="submission" date="2018-02" db="EMBL/GenBank/DDBJ databases">
        <title>Sphingobacterium KA21.</title>
        <authorList>
            <person name="Vasarhelyi B.M."/>
            <person name="Deshmukh S."/>
            <person name="Balint B."/>
            <person name="Kukolya J."/>
        </authorList>
    </citation>
    <scope>NUCLEOTIDE SEQUENCE [LARGE SCALE GENOMIC DNA]</scope>
    <source>
        <strain evidence="1 2">Ka21</strain>
    </source>
</reference>
<organism evidence="1 2">
    <name type="scientific">Sphingobacterium pedocola</name>
    <dbReference type="NCBI Taxonomy" id="2082722"/>
    <lineage>
        <taxon>Bacteria</taxon>
        <taxon>Pseudomonadati</taxon>
        <taxon>Bacteroidota</taxon>
        <taxon>Sphingobacteriia</taxon>
        <taxon>Sphingobacteriales</taxon>
        <taxon>Sphingobacteriaceae</taxon>
        <taxon>Sphingobacterium</taxon>
    </lineage>
</organism>
<protein>
    <submittedName>
        <fullName evidence="1">Uncharacterized protein</fullName>
    </submittedName>
</protein>
<evidence type="ECO:0000313" key="2">
    <source>
        <dbReference type="Proteomes" id="UP000618319"/>
    </source>
</evidence>
<name>A0ABR9T1Y5_9SPHI</name>
<dbReference type="EMBL" id="PSKQ01000010">
    <property type="protein sequence ID" value="MBE8719351.1"/>
    <property type="molecule type" value="Genomic_DNA"/>
</dbReference>
<accession>A0ABR9T1Y5</accession>
<gene>
    <name evidence="1" type="ORF">C4F40_01230</name>
</gene>
<keyword evidence="2" id="KW-1185">Reference proteome</keyword>
<sequence>MDYGIAQQFLNSSVAFRPRGTDIKRADLRPINKPCWIIAIWRWIGRIFGCTKIYRAWILIIL</sequence>